<comment type="caution">
    <text evidence="2">The sequence shown here is derived from an EMBL/GenBank/DDBJ whole genome shotgun (WGS) entry which is preliminary data.</text>
</comment>
<dbReference type="InterPro" id="IPR016181">
    <property type="entry name" value="Acyl_CoA_acyltransferase"/>
</dbReference>
<dbReference type="Proteomes" id="UP000196258">
    <property type="component" value="Unassembled WGS sequence"/>
</dbReference>
<evidence type="ECO:0000313" key="2">
    <source>
        <dbReference type="EMBL" id="OUQ04949.1"/>
    </source>
</evidence>
<evidence type="ECO:0000313" key="3">
    <source>
        <dbReference type="Proteomes" id="UP000196258"/>
    </source>
</evidence>
<feature type="domain" description="N-acetyltransferase" evidence="1">
    <location>
        <begin position="1"/>
        <end position="161"/>
    </location>
</feature>
<dbReference type="RefSeq" id="WP_087256699.1">
    <property type="nucleotide sequence ID" value="NZ_NFLB01000008.1"/>
</dbReference>
<dbReference type="AlphaFoldDB" id="A0A1Y4QI45"/>
<sequence>MKLIQYPQENNDKKIVDKIIALENTAWPQDKENNIFPSGLNTYLTSFVLIENDITVCHVGIRKSILYHKEEKYLAYGLSEVVTHPHYQKRGLASQTIKKAIEFIILQQADISIFTCAKEKVSFYTRLGWQAIPGACFIGGTTNKPFRSDDLNLVTMIMFVSHKSKQHRKDFENTDIIFELKENQLW</sequence>
<reference evidence="3" key="1">
    <citation type="submission" date="2017-04" db="EMBL/GenBank/DDBJ databases">
        <title>Function of individual gut microbiota members based on whole genome sequencing of pure cultures obtained from chicken caecum.</title>
        <authorList>
            <person name="Medvecky M."/>
            <person name="Cejkova D."/>
            <person name="Polansky O."/>
            <person name="Karasova D."/>
            <person name="Kubasova T."/>
            <person name="Cizek A."/>
            <person name="Rychlik I."/>
        </authorList>
    </citation>
    <scope>NUCLEOTIDE SEQUENCE [LARGE SCALE GENOMIC DNA]</scope>
    <source>
        <strain evidence="3">An149</strain>
    </source>
</reference>
<proteinExistence type="predicted"/>
<evidence type="ECO:0000259" key="1">
    <source>
        <dbReference type="PROSITE" id="PS51186"/>
    </source>
</evidence>
<dbReference type="PROSITE" id="PS51186">
    <property type="entry name" value="GNAT"/>
    <property type="match status" value="1"/>
</dbReference>
<name>A0A1Y4QI45_9FIRM</name>
<dbReference type="GO" id="GO:0016747">
    <property type="term" value="F:acyltransferase activity, transferring groups other than amino-acyl groups"/>
    <property type="evidence" value="ECO:0007669"/>
    <property type="project" value="InterPro"/>
</dbReference>
<dbReference type="InterPro" id="IPR000182">
    <property type="entry name" value="GNAT_dom"/>
</dbReference>
<gene>
    <name evidence="2" type="ORF">B5E91_08030</name>
</gene>
<protein>
    <recommendedName>
        <fullName evidence="1">N-acetyltransferase domain-containing protein</fullName>
    </recommendedName>
</protein>
<dbReference type="EMBL" id="NFLB01000008">
    <property type="protein sequence ID" value="OUQ04949.1"/>
    <property type="molecule type" value="Genomic_DNA"/>
</dbReference>
<organism evidence="2 3">
    <name type="scientific">Thomasclavelia spiroformis</name>
    <dbReference type="NCBI Taxonomy" id="29348"/>
    <lineage>
        <taxon>Bacteria</taxon>
        <taxon>Bacillati</taxon>
        <taxon>Bacillota</taxon>
        <taxon>Erysipelotrichia</taxon>
        <taxon>Erysipelotrichales</taxon>
        <taxon>Coprobacillaceae</taxon>
        <taxon>Thomasclavelia</taxon>
    </lineage>
</organism>
<dbReference type="Pfam" id="PF13527">
    <property type="entry name" value="Acetyltransf_9"/>
    <property type="match status" value="1"/>
</dbReference>
<accession>A0A1Y4QI45</accession>
<dbReference type="Gene3D" id="3.40.630.30">
    <property type="match status" value="1"/>
</dbReference>
<dbReference type="SUPFAM" id="SSF55729">
    <property type="entry name" value="Acyl-CoA N-acyltransferases (Nat)"/>
    <property type="match status" value="1"/>
</dbReference>